<gene>
    <name evidence="2" type="ORF">QFZ46_002723</name>
</gene>
<dbReference type="PROSITE" id="PS51318">
    <property type="entry name" value="TAT"/>
    <property type="match status" value="1"/>
</dbReference>
<reference evidence="2 3" key="1">
    <citation type="submission" date="2023-07" db="EMBL/GenBank/DDBJ databases">
        <title>Comparative genomics of wheat-associated soil bacteria to identify genetic determinants of phenazine resistance.</title>
        <authorList>
            <person name="Mouncey N."/>
        </authorList>
    </citation>
    <scope>NUCLEOTIDE SEQUENCE [LARGE SCALE GENOMIC DNA]</scope>
    <source>
        <strain evidence="2 3">W2I7</strain>
    </source>
</reference>
<evidence type="ECO:0000256" key="1">
    <source>
        <dbReference type="SAM" id="MobiDB-lite"/>
    </source>
</evidence>
<accession>A0ABU0PB63</accession>
<feature type="region of interest" description="Disordered" evidence="1">
    <location>
        <begin position="1"/>
        <end position="27"/>
    </location>
</feature>
<dbReference type="InterPro" id="IPR006311">
    <property type="entry name" value="TAT_signal"/>
</dbReference>
<sequence length="275" mass="28147">MQDTQSASGPGHLASASDVGTPEKRGIPRRTVVKGAAWSLPVIAAAISTPLAAASTAACSASLTTSTATYARLSTTASVFTWTDVFGDGKDLTLTLAAVHNGVSNMTINSTNNLTLDSSLRGGETEPSVWLALDTADLRNIGGGERVTFSFALDGAPVTVNDLTYKIKDVDGMLAQDGRGGAERVSVSSGTGAYNSAWIQGAGTGVDPWRLNTSVPTVEVANGSSDGNVSVTATAISAFDLTFIANNSGRAIGERPPQNIWIGPLVFTAVNPACI</sequence>
<comment type="caution">
    <text evidence="2">The sequence shown here is derived from an EMBL/GenBank/DDBJ whole genome shotgun (WGS) entry which is preliminary data.</text>
</comment>
<dbReference type="EMBL" id="JAUSXK010000001">
    <property type="protein sequence ID" value="MDQ0644563.1"/>
    <property type="molecule type" value="Genomic_DNA"/>
</dbReference>
<keyword evidence="3" id="KW-1185">Reference proteome</keyword>
<evidence type="ECO:0000313" key="3">
    <source>
        <dbReference type="Proteomes" id="UP001239085"/>
    </source>
</evidence>
<evidence type="ECO:0000313" key="2">
    <source>
        <dbReference type="EMBL" id="MDQ0644563.1"/>
    </source>
</evidence>
<name>A0ABU0PB63_9MICO</name>
<proteinExistence type="predicted"/>
<dbReference type="Proteomes" id="UP001239085">
    <property type="component" value="Unassembled WGS sequence"/>
</dbReference>
<organism evidence="2 3">
    <name type="scientific">Microbacterium murale</name>
    <dbReference type="NCBI Taxonomy" id="1081040"/>
    <lineage>
        <taxon>Bacteria</taxon>
        <taxon>Bacillati</taxon>
        <taxon>Actinomycetota</taxon>
        <taxon>Actinomycetes</taxon>
        <taxon>Micrococcales</taxon>
        <taxon>Microbacteriaceae</taxon>
        <taxon>Microbacterium</taxon>
    </lineage>
</organism>
<protein>
    <submittedName>
        <fullName evidence="2">Uncharacterized protein</fullName>
    </submittedName>
</protein>